<reference evidence="2 3" key="1">
    <citation type="submission" date="2018-07" db="EMBL/GenBank/DDBJ databases">
        <title>Complete Genome and Methylome Analysis of Deinococcus wulumuqiensis NEB 479.</title>
        <authorList>
            <person name="Fomenkov A."/>
            <person name="Luyten Y."/>
            <person name="Vincze T."/>
            <person name="Anton B.P."/>
            <person name="Clark T."/>
            <person name="Roberts R.J."/>
            <person name="Morgan R.D."/>
        </authorList>
    </citation>
    <scope>NUCLEOTIDE SEQUENCE [LARGE SCALE GENOMIC DNA]</scope>
    <source>
        <strain evidence="2 3">NEB 479</strain>
    </source>
</reference>
<dbReference type="Pfam" id="PF13671">
    <property type="entry name" value="AAA_33"/>
    <property type="match status" value="1"/>
</dbReference>
<sequence>MTQPPVPPALPDPLSPVPEPVRIEMPDPALVALVGASGSGKSMFAARHFRQMEVLSLQGFRALLSADPRDPEAVADALECLYTAAARRLARGQLTVINAALVRPGERRRVVELARAHDVAPVAVVLDLPRPLLEARRGAGDGADPAELIAQVAELRRTQRGLTREGFRQVWSLTSPEAVDSAVVSRVPLPVDRRERRGPFDVIGDVHGCLDELRELLTRLGYRVTGDTAAPPPGRTAVFVGDLVDRGPDSAGTLRLVMNMVASGAALCVPGNHDEKLRRALGGRAVQPLHGLDVTLAQLGAAGEAFRAQVQAFVGALPSHLVLDGGRLVVAHGGLPQHYQGRDSERVRRFALYGDVSGRTDEAGLPIRRDWAADYRGERLVVYGHTPVAQPRWVNRTVNIDTGCAFGGALSALRYPELEVLSVPARAQYAVPGRPLG</sequence>
<dbReference type="InterPro" id="IPR029052">
    <property type="entry name" value="Metallo-depent_PP-like"/>
</dbReference>
<feature type="domain" description="Calcineurin-like phosphoesterase" evidence="1">
    <location>
        <begin position="199"/>
        <end position="388"/>
    </location>
</feature>
<gene>
    <name evidence="2" type="ORF">DVJ83_08915</name>
</gene>
<proteinExistence type="predicted"/>
<protein>
    <submittedName>
        <fullName evidence="2">Serine/threonine protein phosphatase</fullName>
    </submittedName>
</protein>
<dbReference type="Gene3D" id="3.60.21.10">
    <property type="match status" value="1"/>
</dbReference>
<dbReference type="PANTHER" id="PTHR42850:SF7">
    <property type="entry name" value="BIS(5'-NUCLEOSYL)-TETRAPHOSPHATASE PRPE [ASYMMETRICAL]"/>
    <property type="match status" value="1"/>
</dbReference>
<dbReference type="CDD" id="cd07423">
    <property type="entry name" value="MPP_Prp_like"/>
    <property type="match status" value="1"/>
</dbReference>
<evidence type="ECO:0000313" key="2">
    <source>
        <dbReference type="EMBL" id="AXG99250.1"/>
    </source>
</evidence>
<dbReference type="GO" id="GO:0016791">
    <property type="term" value="F:phosphatase activity"/>
    <property type="evidence" value="ECO:0007669"/>
    <property type="project" value="TreeGrafter"/>
</dbReference>
<dbReference type="KEGG" id="dwu:DVJ83_08915"/>
<dbReference type="InterPro" id="IPR027417">
    <property type="entry name" value="P-loop_NTPase"/>
</dbReference>
<evidence type="ECO:0000259" key="1">
    <source>
        <dbReference type="Pfam" id="PF00149"/>
    </source>
</evidence>
<accession>A0A345IHS8</accession>
<dbReference type="InterPro" id="IPR050126">
    <property type="entry name" value="Ap4A_hydrolase"/>
</dbReference>
<dbReference type="EMBL" id="CP031158">
    <property type="protein sequence ID" value="AXG99250.1"/>
    <property type="molecule type" value="Genomic_DNA"/>
</dbReference>
<dbReference type="AlphaFoldDB" id="A0A345IHS8"/>
<dbReference type="PANTHER" id="PTHR42850">
    <property type="entry name" value="METALLOPHOSPHOESTERASE"/>
    <property type="match status" value="1"/>
</dbReference>
<dbReference type="SUPFAM" id="SSF52540">
    <property type="entry name" value="P-loop containing nucleoside triphosphate hydrolases"/>
    <property type="match status" value="1"/>
</dbReference>
<dbReference type="InterPro" id="IPR041780">
    <property type="entry name" value="MPP_PrpE-like"/>
</dbReference>
<dbReference type="GO" id="GO:0005737">
    <property type="term" value="C:cytoplasm"/>
    <property type="evidence" value="ECO:0007669"/>
    <property type="project" value="TreeGrafter"/>
</dbReference>
<dbReference type="SUPFAM" id="SSF56300">
    <property type="entry name" value="Metallo-dependent phosphatases"/>
    <property type="match status" value="1"/>
</dbReference>
<dbReference type="STRING" id="1288484.GCA_000348665_03046"/>
<dbReference type="Pfam" id="PF00149">
    <property type="entry name" value="Metallophos"/>
    <property type="match status" value="1"/>
</dbReference>
<name>A0A345IHS8_9DEIO</name>
<dbReference type="RefSeq" id="WP_114672104.1">
    <property type="nucleotide sequence ID" value="NZ_CP031158.1"/>
</dbReference>
<dbReference type="Proteomes" id="UP000253744">
    <property type="component" value="Chromosome"/>
</dbReference>
<evidence type="ECO:0000313" key="3">
    <source>
        <dbReference type="Proteomes" id="UP000253744"/>
    </source>
</evidence>
<dbReference type="InterPro" id="IPR004843">
    <property type="entry name" value="Calcineurin-like_PHP"/>
</dbReference>
<organism evidence="2 3">
    <name type="scientific">Deinococcus wulumuqiensis</name>
    <dbReference type="NCBI Taxonomy" id="980427"/>
    <lineage>
        <taxon>Bacteria</taxon>
        <taxon>Thermotogati</taxon>
        <taxon>Deinococcota</taxon>
        <taxon>Deinococci</taxon>
        <taxon>Deinococcales</taxon>
        <taxon>Deinococcaceae</taxon>
        <taxon>Deinococcus</taxon>
    </lineage>
</organism>
<dbReference type="Gene3D" id="3.40.50.300">
    <property type="entry name" value="P-loop containing nucleotide triphosphate hydrolases"/>
    <property type="match status" value="1"/>
</dbReference>